<organism evidence="2">
    <name type="scientific">Trypanosoma congolense (strain IL3000)</name>
    <dbReference type="NCBI Taxonomy" id="1068625"/>
    <lineage>
        <taxon>Eukaryota</taxon>
        <taxon>Discoba</taxon>
        <taxon>Euglenozoa</taxon>
        <taxon>Kinetoplastea</taxon>
        <taxon>Metakinetoplastina</taxon>
        <taxon>Trypanosomatida</taxon>
        <taxon>Trypanosomatidae</taxon>
        <taxon>Trypanosoma</taxon>
        <taxon>Nannomonas</taxon>
    </lineage>
</organism>
<feature type="transmembrane region" description="Helical" evidence="1">
    <location>
        <begin position="88"/>
        <end position="108"/>
    </location>
</feature>
<keyword evidence="1" id="KW-1133">Transmembrane helix</keyword>
<dbReference type="VEuPathDB" id="TriTrypDB:TcIL3000_9_1230"/>
<keyword evidence="1" id="KW-0472">Membrane</keyword>
<keyword evidence="1" id="KW-0812">Transmembrane</keyword>
<reference evidence="2" key="1">
    <citation type="journal article" date="2012" name="Proc. Natl. Acad. Sci. U.S.A.">
        <title>Antigenic diversity is generated by distinct evolutionary mechanisms in African trypanosome species.</title>
        <authorList>
            <person name="Jackson A.P."/>
            <person name="Berry A."/>
            <person name="Aslett M."/>
            <person name="Allison H.C."/>
            <person name="Burton P."/>
            <person name="Vavrova-Anderson J."/>
            <person name="Brown R."/>
            <person name="Browne H."/>
            <person name="Corton N."/>
            <person name="Hauser H."/>
            <person name="Gamble J."/>
            <person name="Gilderthorp R."/>
            <person name="Marcello L."/>
            <person name="McQuillan J."/>
            <person name="Otto T.D."/>
            <person name="Quail M.A."/>
            <person name="Sanders M.J."/>
            <person name="van Tonder A."/>
            <person name="Ginger M.L."/>
            <person name="Field M.C."/>
            <person name="Barry J.D."/>
            <person name="Hertz-Fowler C."/>
            <person name="Berriman M."/>
        </authorList>
    </citation>
    <scope>NUCLEOTIDE SEQUENCE</scope>
    <source>
        <strain evidence="2">IL3000</strain>
    </source>
</reference>
<dbReference type="EMBL" id="HE575322">
    <property type="protein sequence ID" value="CCC92727.1"/>
    <property type="molecule type" value="Genomic_DNA"/>
</dbReference>
<accession>G0UTL3</accession>
<proteinExistence type="predicted"/>
<protein>
    <submittedName>
        <fullName evidence="2">Uncharacterized protein TCIL3000_9_1230</fullName>
    </submittedName>
</protein>
<evidence type="ECO:0000313" key="2">
    <source>
        <dbReference type="EMBL" id="CCC92727.1"/>
    </source>
</evidence>
<sequence>MSGNNANKKYVYGYELYSKNVVQYSSISDIKTIKSAIAANINDYLTHLEVFESSKCCTIGETVSYSLLASALFAAGFIYLAKDVLLPYSLTTLSLIGITALATLGAYVCDFVQQTDSIAFSATVSPSAHGNKEYISALKGRRVCIRLNDVPNTSKICMEAQLIGPPSLFGAPEVYFSSLNEVPYGRYFSKDGYFFPPALVNDVDKLLNSLKDGIYKKKQ</sequence>
<dbReference type="AlphaFoldDB" id="G0UTL3"/>
<feature type="transmembrane region" description="Helical" evidence="1">
    <location>
        <begin position="63"/>
        <end position="81"/>
    </location>
</feature>
<name>G0UTL3_TRYCI</name>
<gene>
    <name evidence="2" type="ORF">TCIL3000_9_1230</name>
</gene>
<evidence type="ECO:0000256" key="1">
    <source>
        <dbReference type="SAM" id="Phobius"/>
    </source>
</evidence>